<evidence type="ECO:0000256" key="4">
    <source>
        <dbReference type="ARBA" id="ARBA00022989"/>
    </source>
</evidence>
<feature type="transmembrane region" description="Helical" evidence="6">
    <location>
        <begin position="144"/>
        <end position="163"/>
    </location>
</feature>
<organism evidence="7 8">
    <name type="scientific">Anabaena sphaerica FACHB-251</name>
    <dbReference type="NCBI Taxonomy" id="2692883"/>
    <lineage>
        <taxon>Bacteria</taxon>
        <taxon>Bacillati</taxon>
        <taxon>Cyanobacteriota</taxon>
        <taxon>Cyanophyceae</taxon>
        <taxon>Nostocales</taxon>
        <taxon>Nostocaceae</taxon>
        <taxon>Anabaena</taxon>
    </lineage>
</organism>
<dbReference type="AlphaFoldDB" id="A0A926WGD2"/>
<dbReference type="RefSeq" id="WP_190558606.1">
    <property type="nucleotide sequence ID" value="NZ_JACJQU010000003.1"/>
</dbReference>
<dbReference type="PANTHER" id="PTHR12778">
    <property type="entry name" value="SOLUTE CARRIER FAMILY 33 ACETYL-COA TRANSPORTER -RELATED"/>
    <property type="match status" value="1"/>
</dbReference>
<comment type="subcellular location">
    <subcellularLocation>
        <location evidence="1">Membrane</location>
        <topology evidence="1">Multi-pass membrane protein</topology>
    </subcellularLocation>
</comment>
<feature type="transmembrane region" description="Helical" evidence="6">
    <location>
        <begin position="175"/>
        <end position="197"/>
    </location>
</feature>
<evidence type="ECO:0000256" key="3">
    <source>
        <dbReference type="ARBA" id="ARBA00022692"/>
    </source>
</evidence>
<evidence type="ECO:0000256" key="6">
    <source>
        <dbReference type="SAM" id="Phobius"/>
    </source>
</evidence>
<dbReference type="PANTHER" id="PTHR12778:SF10">
    <property type="entry name" value="MAJOR FACILITATOR SUPERFAMILY DOMAIN-CONTAINING PROTEIN 3"/>
    <property type="match status" value="1"/>
</dbReference>
<feature type="transmembrane region" description="Helical" evidence="6">
    <location>
        <begin position="305"/>
        <end position="326"/>
    </location>
</feature>
<proteinExistence type="predicted"/>
<dbReference type="GO" id="GO:0016020">
    <property type="term" value="C:membrane"/>
    <property type="evidence" value="ECO:0007669"/>
    <property type="project" value="UniProtKB-SubCell"/>
</dbReference>
<evidence type="ECO:0000256" key="5">
    <source>
        <dbReference type="ARBA" id="ARBA00023136"/>
    </source>
</evidence>
<keyword evidence="2" id="KW-0813">Transport</keyword>
<name>A0A926WGD2_9NOST</name>
<sequence length="429" mass="48154">MTNKTTSLSPWLYIPTLYFAEGIPYMIINAVSVIFYKKLEVDNAQITFWTSLISFPWILKMFWSPFVDIYSTKRKWLLTMQMIMFFCLSFLSLSFHLPNFFFISLGILTIAAFISATYDIATDGFYMLALHPEQQALFVGIRSLFYRFAILFSTGFLVFLAGYLEESTQNLPLSWSIVIGIAAVIFAFLFVFHLVILPKPESNNKNLESNPATNITNIPFLKIIVSYFRQPKIVIILAFILLYRFGEAMLLKIASLFLLDKPELGGLGLSTQEFGLVYGTFGVISLICGGILGGLLIANFGLKKCLLPMALALNLPDIFYVYMAYAKPPIKFVYPLVSLEQFGYGVGFTAFTVYLMYVSKGEHKTSHFAISTGLMALGLMIPGAISGQIQQALGYPLFFVLVCLATIPGMLTIFFIPLPSETENNRQVN</sequence>
<feature type="transmembrane region" description="Helical" evidence="6">
    <location>
        <begin position="332"/>
        <end position="356"/>
    </location>
</feature>
<dbReference type="Proteomes" id="UP000662185">
    <property type="component" value="Unassembled WGS sequence"/>
</dbReference>
<dbReference type="GO" id="GO:0022857">
    <property type="term" value="F:transmembrane transporter activity"/>
    <property type="evidence" value="ECO:0007669"/>
    <property type="project" value="InterPro"/>
</dbReference>
<keyword evidence="8" id="KW-1185">Reference proteome</keyword>
<feature type="transmembrane region" description="Helical" evidence="6">
    <location>
        <begin position="395"/>
        <end position="416"/>
    </location>
</feature>
<feature type="transmembrane region" description="Helical" evidence="6">
    <location>
        <begin position="368"/>
        <end position="389"/>
    </location>
</feature>
<keyword evidence="4 6" id="KW-1133">Transmembrane helix</keyword>
<reference evidence="8" key="1">
    <citation type="journal article" date="2020" name="ISME J.">
        <title>Comparative genomics reveals insights into cyanobacterial evolution and habitat adaptation.</title>
        <authorList>
            <person name="Chen M.Y."/>
            <person name="Teng W.K."/>
            <person name="Zhao L."/>
            <person name="Hu C.X."/>
            <person name="Zhou Y.K."/>
            <person name="Han B.P."/>
            <person name="Song L.R."/>
            <person name="Shu W.S."/>
        </authorList>
    </citation>
    <scope>NUCLEOTIDE SEQUENCE [LARGE SCALE GENOMIC DNA]</scope>
    <source>
        <strain evidence="8">FACHB-251</strain>
    </source>
</reference>
<dbReference type="InterPro" id="IPR036259">
    <property type="entry name" value="MFS_trans_sf"/>
</dbReference>
<protein>
    <submittedName>
        <fullName evidence="7">MFS transporter</fullName>
    </submittedName>
</protein>
<dbReference type="EMBL" id="JACJQU010000003">
    <property type="protein sequence ID" value="MBD2293309.1"/>
    <property type="molecule type" value="Genomic_DNA"/>
</dbReference>
<dbReference type="InterPro" id="IPR004752">
    <property type="entry name" value="AmpG_permease/AT-1"/>
</dbReference>
<feature type="transmembrane region" description="Helical" evidence="6">
    <location>
        <begin position="12"/>
        <end position="34"/>
    </location>
</feature>
<feature type="transmembrane region" description="Helical" evidence="6">
    <location>
        <begin position="278"/>
        <end position="298"/>
    </location>
</feature>
<keyword evidence="5 6" id="KW-0472">Membrane</keyword>
<dbReference type="SUPFAM" id="SSF103473">
    <property type="entry name" value="MFS general substrate transporter"/>
    <property type="match status" value="1"/>
</dbReference>
<feature type="transmembrane region" description="Helical" evidence="6">
    <location>
        <begin position="233"/>
        <end position="258"/>
    </location>
</feature>
<feature type="transmembrane region" description="Helical" evidence="6">
    <location>
        <begin position="101"/>
        <end position="121"/>
    </location>
</feature>
<feature type="transmembrane region" description="Helical" evidence="6">
    <location>
        <begin position="46"/>
        <end position="64"/>
    </location>
</feature>
<feature type="transmembrane region" description="Helical" evidence="6">
    <location>
        <begin position="76"/>
        <end position="95"/>
    </location>
</feature>
<dbReference type="Gene3D" id="1.20.1250.20">
    <property type="entry name" value="MFS general substrate transporter like domains"/>
    <property type="match status" value="1"/>
</dbReference>
<comment type="caution">
    <text evidence="7">The sequence shown here is derived from an EMBL/GenBank/DDBJ whole genome shotgun (WGS) entry which is preliminary data.</text>
</comment>
<accession>A0A926WGD2</accession>
<dbReference type="InterPro" id="IPR011701">
    <property type="entry name" value="MFS"/>
</dbReference>
<evidence type="ECO:0000313" key="8">
    <source>
        <dbReference type="Proteomes" id="UP000662185"/>
    </source>
</evidence>
<evidence type="ECO:0000313" key="7">
    <source>
        <dbReference type="EMBL" id="MBD2293309.1"/>
    </source>
</evidence>
<dbReference type="Pfam" id="PF07690">
    <property type="entry name" value="MFS_1"/>
    <property type="match status" value="1"/>
</dbReference>
<evidence type="ECO:0000256" key="1">
    <source>
        <dbReference type="ARBA" id="ARBA00004141"/>
    </source>
</evidence>
<evidence type="ECO:0000256" key="2">
    <source>
        <dbReference type="ARBA" id="ARBA00022448"/>
    </source>
</evidence>
<gene>
    <name evidence="7" type="ORF">H6G06_07360</name>
</gene>
<keyword evidence="3 6" id="KW-0812">Transmembrane</keyword>